<name>A0A7W6CBU0_9SPHN</name>
<proteinExistence type="inferred from homology"/>
<dbReference type="NCBIfam" id="NF002018">
    <property type="entry name" value="PRK00823.1-3"/>
    <property type="match status" value="1"/>
</dbReference>
<comment type="caution">
    <text evidence="5">The sequence shown here is derived from an EMBL/GenBank/DDBJ whole genome shotgun (WGS) entry which is preliminary data.</text>
</comment>
<keyword evidence="3 4" id="KW-0456">Lyase</keyword>
<evidence type="ECO:0000256" key="1">
    <source>
        <dbReference type="ARBA" id="ARBA00001554"/>
    </source>
</evidence>
<dbReference type="InterPro" id="IPR001533">
    <property type="entry name" value="Pterin_deHydtase"/>
</dbReference>
<dbReference type="Pfam" id="PF01329">
    <property type="entry name" value="Pterin_4a"/>
    <property type="match status" value="1"/>
</dbReference>
<evidence type="ECO:0000256" key="3">
    <source>
        <dbReference type="ARBA" id="ARBA00023239"/>
    </source>
</evidence>
<gene>
    <name evidence="5" type="ORF">GGR38_000613</name>
</gene>
<accession>A0A7W6CBU0</accession>
<evidence type="ECO:0000256" key="4">
    <source>
        <dbReference type="HAMAP-Rule" id="MF_00434"/>
    </source>
</evidence>
<dbReference type="EMBL" id="JACIDX010000002">
    <property type="protein sequence ID" value="MBB3953686.1"/>
    <property type="molecule type" value="Genomic_DNA"/>
</dbReference>
<protein>
    <recommendedName>
        <fullName evidence="4">Putative pterin-4-alpha-carbinolamine dehydratase</fullName>
        <shortName evidence="4">PHS</shortName>
        <ecNumber evidence="4">4.2.1.96</ecNumber>
    </recommendedName>
    <alternativeName>
        <fullName evidence="4">4-alpha-hydroxy-tetrahydropterin dehydratase</fullName>
    </alternativeName>
    <alternativeName>
        <fullName evidence="4">Pterin carbinolamine dehydratase</fullName>
        <shortName evidence="4">PCD</shortName>
    </alternativeName>
</protein>
<dbReference type="PANTHER" id="PTHR12599">
    <property type="entry name" value="PTERIN-4-ALPHA-CARBINOLAMINE DEHYDRATASE"/>
    <property type="match status" value="1"/>
</dbReference>
<dbReference type="PANTHER" id="PTHR12599:SF0">
    <property type="entry name" value="PTERIN-4-ALPHA-CARBINOLAMINE DEHYDRATASE"/>
    <property type="match status" value="1"/>
</dbReference>
<dbReference type="CDD" id="cd00914">
    <property type="entry name" value="PCD_DCoH_subfamily_b"/>
    <property type="match status" value="1"/>
</dbReference>
<organism evidence="5 6">
    <name type="scientific">Novosphingobium sediminicola</name>
    <dbReference type="NCBI Taxonomy" id="563162"/>
    <lineage>
        <taxon>Bacteria</taxon>
        <taxon>Pseudomonadati</taxon>
        <taxon>Pseudomonadota</taxon>
        <taxon>Alphaproteobacteria</taxon>
        <taxon>Sphingomonadales</taxon>
        <taxon>Sphingomonadaceae</taxon>
        <taxon>Novosphingobium</taxon>
    </lineage>
</organism>
<reference evidence="5 6" key="1">
    <citation type="submission" date="2020-08" db="EMBL/GenBank/DDBJ databases">
        <title>Genomic Encyclopedia of Type Strains, Phase IV (KMG-IV): sequencing the most valuable type-strain genomes for metagenomic binning, comparative biology and taxonomic classification.</title>
        <authorList>
            <person name="Goeker M."/>
        </authorList>
    </citation>
    <scope>NUCLEOTIDE SEQUENCE [LARGE SCALE GENOMIC DNA]</scope>
    <source>
        <strain evidence="5 6">DSM 27057</strain>
    </source>
</reference>
<dbReference type="Gene3D" id="3.30.1360.20">
    <property type="entry name" value="Transcriptional coactivator/pterin dehydratase"/>
    <property type="match status" value="1"/>
</dbReference>
<dbReference type="Proteomes" id="UP000548867">
    <property type="component" value="Unassembled WGS sequence"/>
</dbReference>
<sequence length="96" mass="10966">MTVTPLPMPAINEALEALPGWTYDAPRKAIHRRILLKDFAQALALMVRIGVEAEKRDHHPEWTNVYNRLDIWLTTHDAGGVSARDLELARRIDELI</sequence>
<comment type="similarity">
    <text evidence="2 4">Belongs to the pterin-4-alpha-carbinolamine dehydratase family.</text>
</comment>
<keyword evidence="6" id="KW-1185">Reference proteome</keyword>
<dbReference type="GO" id="GO:0006729">
    <property type="term" value="P:tetrahydrobiopterin biosynthetic process"/>
    <property type="evidence" value="ECO:0007669"/>
    <property type="project" value="InterPro"/>
</dbReference>
<dbReference type="HAMAP" id="MF_00434">
    <property type="entry name" value="Pterin_4_alpha"/>
    <property type="match status" value="1"/>
</dbReference>
<dbReference type="InterPro" id="IPR036428">
    <property type="entry name" value="PCD_sf"/>
</dbReference>
<evidence type="ECO:0000313" key="6">
    <source>
        <dbReference type="Proteomes" id="UP000548867"/>
    </source>
</evidence>
<dbReference type="GO" id="GO:0008124">
    <property type="term" value="F:4-alpha-hydroxytetrahydrobiopterin dehydratase activity"/>
    <property type="evidence" value="ECO:0007669"/>
    <property type="project" value="UniProtKB-UniRule"/>
</dbReference>
<comment type="catalytic activity">
    <reaction evidence="1 4">
        <text>(4aS,6R)-4a-hydroxy-L-erythro-5,6,7,8-tetrahydrobiopterin = (6R)-L-erythro-6,7-dihydrobiopterin + H2O</text>
        <dbReference type="Rhea" id="RHEA:11920"/>
        <dbReference type="ChEBI" id="CHEBI:15377"/>
        <dbReference type="ChEBI" id="CHEBI:15642"/>
        <dbReference type="ChEBI" id="CHEBI:43120"/>
        <dbReference type="EC" id="4.2.1.96"/>
    </reaction>
</comment>
<evidence type="ECO:0000313" key="5">
    <source>
        <dbReference type="EMBL" id="MBB3953686.1"/>
    </source>
</evidence>
<dbReference type="SUPFAM" id="SSF55248">
    <property type="entry name" value="PCD-like"/>
    <property type="match status" value="1"/>
</dbReference>
<dbReference type="RefSeq" id="WP_183622527.1">
    <property type="nucleotide sequence ID" value="NZ_JACIDX010000002.1"/>
</dbReference>
<dbReference type="AlphaFoldDB" id="A0A7W6CBU0"/>
<evidence type="ECO:0000256" key="2">
    <source>
        <dbReference type="ARBA" id="ARBA00006472"/>
    </source>
</evidence>
<dbReference type="EC" id="4.2.1.96" evidence="4"/>